<comment type="subcellular location">
    <subcellularLocation>
        <location evidence="1">Membrane</location>
        <topology evidence="1">Single-pass membrane protein</topology>
    </subcellularLocation>
</comment>
<dbReference type="GO" id="GO:0016020">
    <property type="term" value="C:membrane"/>
    <property type="evidence" value="ECO:0007669"/>
    <property type="project" value="UniProtKB-SubCell"/>
</dbReference>
<keyword evidence="3" id="KW-0472">Membrane</keyword>
<gene>
    <name evidence="4" type="ORF">EOK75_03495</name>
</gene>
<sequence length="379" mass="43249">MIRAVFSGVFPQCAQKSRRGSRGARLDVSTGGMAKMRAFLVTTAKNEAPYFLEWVAHHLELGFTDIVIFQNDSDDLTHETLFALRKIGAIRYFYNRAENRQIKTQAYTRADSFPEFKDCDWAMALDMNEFLVVKTGNGTLTDLIAAVPESDCLHLNRRDFGNSGFELLTDELVTDRFCMADHPLGPTENASPYKCLFRPSLFQRPGIHHPEKPVIAPEAIRYTNGSGLRPDHYRVKSILSTDICGCEFAQINHYITRDLTSFLLKSTENSDMKADRRTVLRHWKKRNKNFEIDGSMAPWQARTIARMNALDEASDGQLMELRQTAIYTHLSRYYTMLQKPAMRDFRDRCKAHPNAVNPHTDHAISSPPDLTGLAEMYLK</sequence>
<dbReference type="PANTHER" id="PTHR21461:SF69">
    <property type="entry name" value="GLYCOSYLTRANSFERASE FAMILY 92 PROTEIN"/>
    <property type="match status" value="1"/>
</dbReference>
<protein>
    <submittedName>
        <fullName evidence="4">Glycosyltransferase family 2 protein</fullName>
    </submittedName>
</protein>
<evidence type="ECO:0000256" key="1">
    <source>
        <dbReference type="ARBA" id="ARBA00004167"/>
    </source>
</evidence>
<proteinExistence type="predicted"/>
<evidence type="ECO:0000313" key="4">
    <source>
        <dbReference type="EMBL" id="QCO54932.1"/>
    </source>
</evidence>
<keyword evidence="4" id="KW-0808">Transferase</keyword>
<dbReference type="AlphaFoldDB" id="A0A4P8EDU1"/>
<dbReference type="EMBL" id="CP039964">
    <property type="protein sequence ID" value="QCO54932.1"/>
    <property type="molecule type" value="Genomic_DNA"/>
</dbReference>
<evidence type="ECO:0000313" key="5">
    <source>
        <dbReference type="Proteomes" id="UP000298631"/>
    </source>
</evidence>
<dbReference type="PANTHER" id="PTHR21461">
    <property type="entry name" value="GLYCOSYLTRANSFERASE FAMILY 92 PROTEIN"/>
    <property type="match status" value="1"/>
</dbReference>
<evidence type="ECO:0000256" key="2">
    <source>
        <dbReference type="ARBA" id="ARBA00022692"/>
    </source>
</evidence>
<keyword evidence="5" id="KW-1185">Reference proteome</keyword>
<dbReference type="KEGG" id="pseb:EOK75_03495"/>
<evidence type="ECO:0000256" key="3">
    <source>
        <dbReference type="ARBA" id="ARBA00022989"/>
    </source>
</evidence>
<organism evidence="4 5">
    <name type="scientific">Pseudorhodobacter turbinis</name>
    <dbReference type="NCBI Taxonomy" id="2500533"/>
    <lineage>
        <taxon>Bacteria</taxon>
        <taxon>Pseudomonadati</taxon>
        <taxon>Pseudomonadota</taxon>
        <taxon>Alphaproteobacteria</taxon>
        <taxon>Rhodobacterales</taxon>
        <taxon>Paracoccaceae</taxon>
        <taxon>Pseudorhodobacter</taxon>
    </lineage>
</organism>
<dbReference type="GO" id="GO:0005737">
    <property type="term" value="C:cytoplasm"/>
    <property type="evidence" value="ECO:0007669"/>
    <property type="project" value="TreeGrafter"/>
</dbReference>
<dbReference type="Proteomes" id="UP000298631">
    <property type="component" value="Chromosome"/>
</dbReference>
<keyword evidence="3" id="KW-1133">Transmembrane helix</keyword>
<keyword evidence="2" id="KW-0812">Transmembrane</keyword>
<dbReference type="OrthoDB" id="4964299at2"/>
<name>A0A4P8EDU1_9RHOB</name>
<accession>A0A4P8EDU1</accession>
<dbReference type="Pfam" id="PF13704">
    <property type="entry name" value="Glyco_tranf_2_4"/>
    <property type="match status" value="1"/>
</dbReference>
<reference evidence="4 5" key="1">
    <citation type="submission" date="2019-05" db="EMBL/GenBank/DDBJ databases">
        <title>Pseudorhodobacter turbinis sp. nov., isolated from the gut of the Korean turban shell.</title>
        <authorList>
            <person name="Jeong Y.-S."/>
            <person name="Kang W.-R."/>
            <person name="Bae J.-W."/>
        </authorList>
    </citation>
    <scope>NUCLEOTIDE SEQUENCE [LARGE SCALE GENOMIC DNA]</scope>
    <source>
        <strain evidence="4 5">S12M18</strain>
    </source>
</reference>
<dbReference type="GO" id="GO:0016757">
    <property type="term" value="F:glycosyltransferase activity"/>
    <property type="evidence" value="ECO:0007669"/>
    <property type="project" value="TreeGrafter"/>
</dbReference>